<dbReference type="GO" id="GO:0016020">
    <property type="term" value="C:membrane"/>
    <property type="evidence" value="ECO:0007669"/>
    <property type="project" value="UniProtKB-SubCell"/>
</dbReference>
<keyword evidence="10 12" id="KW-0807">Transducer</keyword>
<evidence type="ECO:0000256" key="6">
    <source>
        <dbReference type="ARBA" id="ARBA00022989"/>
    </source>
</evidence>
<evidence type="ECO:0000256" key="2">
    <source>
        <dbReference type="ARBA" id="ARBA00007376"/>
    </source>
</evidence>
<comment type="similarity">
    <text evidence="2 11">Belongs to the G-protein coupled receptor T2R family.</text>
</comment>
<dbReference type="InterPro" id="IPR007960">
    <property type="entry name" value="TAS2R"/>
</dbReference>
<feature type="transmembrane region" description="Helical" evidence="13">
    <location>
        <begin position="123"/>
        <end position="144"/>
    </location>
</feature>
<keyword evidence="7 12" id="KW-0297">G-protein coupled receptor</keyword>
<feature type="non-terminal residue" evidence="14">
    <location>
        <position position="281"/>
    </location>
</feature>
<evidence type="ECO:0000256" key="8">
    <source>
        <dbReference type="ARBA" id="ARBA00023136"/>
    </source>
</evidence>
<keyword evidence="15" id="KW-1185">Reference proteome</keyword>
<evidence type="ECO:0000256" key="5">
    <source>
        <dbReference type="ARBA" id="ARBA00022692"/>
    </source>
</evidence>
<dbReference type="AlphaFoldDB" id="A0A8T2IT98"/>
<comment type="subcellular location">
    <subcellularLocation>
        <location evidence="1 12">Membrane</location>
        <topology evidence="1 12">Multi-pass membrane protein</topology>
    </subcellularLocation>
</comment>
<feature type="transmembrane region" description="Helical" evidence="13">
    <location>
        <begin position="255"/>
        <end position="275"/>
    </location>
</feature>
<evidence type="ECO:0000256" key="13">
    <source>
        <dbReference type="SAM" id="Phobius"/>
    </source>
</evidence>
<evidence type="ECO:0000256" key="9">
    <source>
        <dbReference type="ARBA" id="ARBA00023170"/>
    </source>
</evidence>
<feature type="transmembrane region" description="Helical" evidence="13">
    <location>
        <begin position="224"/>
        <end position="243"/>
    </location>
</feature>
<feature type="transmembrane region" description="Helical" evidence="13">
    <location>
        <begin position="82"/>
        <end position="102"/>
    </location>
</feature>
<reference evidence="14" key="1">
    <citation type="thesis" date="2020" institute="ProQuest LLC" country="789 East Eisenhower Parkway, Ann Arbor, MI, USA">
        <title>Comparative Genomics and Chromosome Evolution.</title>
        <authorList>
            <person name="Mudd A.B."/>
        </authorList>
    </citation>
    <scope>NUCLEOTIDE SEQUENCE</scope>
    <source>
        <strain evidence="14">Female2</strain>
        <tissue evidence="14">Blood</tissue>
    </source>
</reference>
<evidence type="ECO:0000313" key="14">
    <source>
        <dbReference type="EMBL" id="KAG8433396.1"/>
    </source>
</evidence>
<feature type="transmembrane region" description="Helical" evidence="13">
    <location>
        <begin position="176"/>
        <end position="200"/>
    </location>
</feature>
<evidence type="ECO:0000256" key="12">
    <source>
        <dbReference type="RuleBase" id="RU004424"/>
    </source>
</evidence>
<comment type="caution">
    <text evidence="14">The sequence shown here is derived from an EMBL/GenBank/DDBJ whole genome shotgun (WGS) entry which is preliminary data.</text>
</comment>
<feature type="transmembrane region" description="Helical" evidence="13">
    <location>
        <begin position="12"/>
        <end position="29"/>
    </location>
</feature>
<dbReference type="OrthoDB" id="8876749at2759"/>
<dbReference type="GO" id="GO:0033038">
    <property type="term" value="F:bitter taste receptor activity"/>
    <property type="evidence" value="ECO:0007669"/>
    <property type="project" value="InterPro"/>
</dbReference>
<keyword evidence="5 12" id="KW-0812">Transmembrane</keyword>
<dbReference type="PANTHER" id="PTHR11394">
    <property type="entry name" value="TASTE RECEPTOR TYPE 2"/>
    <property type="match status" value="1"/>
</dbReference>
<sequence length="281" mass="31543">MILEAIGIVNPLQGLFLNVFIMSVNFQYWMRGDILNPIDQIIVALSFSGIFYSLAKCAKNTIALCPILTLSVRYDYYILEFSITYGFFSSCWLSACLCWFFFMKMNNFKAGGLLWMKMKIDALVLRLILALELFSILNSLLYSFTSEIKTIVNVTASAKANQTSDYKLGNVFNTGLLIFNCIIPILISTVTTGHIIVSLYKHTQRMKKNMGDGGGPSLEVHKKAACTLTSIIIFNSIVFAMMMGMTLPTANIFNWISYTLFSSYAFVLSIILILGNSRLLQ</sequence>
<gene>
    <name evidence="14" type="ORF">GDO86_017612</name>
</gene>
<dbReference type="Proteomes" id="UP000812440">
    <property type="component" value="Chromosome 9"/>
</dbReference>
<keyword evidence="8 12" id="KW-0472">Membrane</keyword>
<keyword evidence="4 12" id="KW-0716">Sensory transduction</keyword>
<accession>A0A8T2IT98</accession>
<protein>
    <recommendedName>
        <fullName evidence="12">Taste receptor type 2</fullName>
    </recommendedName>
</protein>
<dbReference type="SUPFAM" id="SSF81321">
    <property type="entry name" value="Family A G protein-coupled receptor-like"/>
    <property type="match status" value="1"/>
</dbReference>
<evidence type="ECO:0000256" key="3">
    <source>
        <dbReference type="ARBA" id="ARBA00022480"/>
    </source>
</evidence>
<evidence type="ECO:0000256" key="1">
    <source>
        <dbReference type="ARBA" id="ARBA00004141"/>
    </source>
</evidence>
<evidence type="ECO:0000256" key="4">
    <source>
        <dbReference type="ARBA" id="ARBA00022606"/>
    </source>
</evidence>
<organism evidence="14 15">
    <name type="scientific">Hymenochirus boettgeri</name>
    <name type="common">Congo dwarf clawed frog</name>
    <dbReference type="NCBI Taxonomy" id="247094"/>
    <lineage>
        <taxon>Eukaryota</taxon>
        <taxon>Metazoa</taxon>
        <taxon>Chordata</taxon>
        <taxon>Craniata</taxon>
        <taxon>Vertebrata</taxon>
        <taxon>Euteleostomi</taxon>
        <taxon>Amphibia</taxon>
        <taxon>Batrachia</taxon>
        <taxon>Anura</taxon>
        <taxon>Pipoidea</taxon>
        <taxon>Pipidae</taxon>
        <taxon>Pipinae</taxon>
        <taxon>Hymenochirus</taxon>
    </lineage>
</organism>
<keyword evidence="9 12" id="KW-0675">Receptor</keyword>
<dbReference type="GO" id="GO:0004930">
    <property type="term" value="F:G protein-coupled receptor activity"/>
    <property type="evidence" value="ECO:0007669"/>
    <property type="project" value="UniProtKB-KW"/>
</dbReference>
<dbReference type="PANTHER" id="PTHR11394:SF147">
    <property type="entry name" value="TASTE RECEPTOR TYPE 2"/>
    <property type="match status" value="1"/>
</dbReference>
<keyword evidence="6 13" id="KW-1133">Transmembrane helix</keyword>
<dbReference type="Pfam" id="PF05296">
    <property type="entry name" value="TAS2R"/>
    <property type="match status" value="1"/>
</dbReference>
<evidence type="ECO:0000256" key="11">
    <source>
        <dbReference type="RuleBase" id="RU004423"/>
    </source>
</evidence>
<keyword evidence="3 12" id="KW-0919">Taste</keyword>
<evidence type="ECO:0000313" key="15">
    <source>
        <dbReference type="Proteomes" id="UP000812440"/>
    </source>
</evidence>
<evidence type="ECO:0000256" key="10">
    <source>
        <dbReference type="ARBA" id="ARBA00023224"/>
    </source>
</evidence>
<name>A0A8T2IT98_9PIPI</name>
<proteinExistence type="inferred from homology"/>
<dbReference type="Gene3D" id="1.20.1070.10">
    <property type="entry name" value="Rhodopsin 7-helix transmembrane proteins"/>
    <property type="match status" value="1"/>
</dbReference>
<evidence type="ECO:0000256" key="7">
    <source>
        <dbReference type="ARBA" id="ARBA00023040"/>
    </source>
</evidence>
<dbReference type="EMBL" id="JAACNH010000009">
    <property type="protein sequence ID" value="KAG8433396.1"/>
    <property type="molecule type" value="Genomic_DNA"/>
</dbReference>